<feature type="compositionally biased region" description="Low complexity" evidence="1">
    <location>
        <begin position="686"/>
        <end position="698"/>
    </location>
</feature>
<dbReference type="EMBL" id="KV423970">
    <property type="protein sequence ID" value="KZT56949.1"/>
    <property type="molecule type" value="Genomic_DNA"/>
</dbReference>
<keyword evidence="3" id="KW-1185">Reference proteome</keyword>
<feature type="compositionally biased region" description="Low complexity" evidence="1">
    <location>
        <begin position="774"/>
        <end position="785"/>
    </location>
</feature>
<feature type="compositionally biased region" description="Polar residues" evidence="1">
    <location>
        <begin position="1618"/>
        <end position="1632"/>
    </location>
</feature>
<reference evidence="2 3" key="1">
    <citation type="journal article" date="2016" name="Mol. Biol. Evol.">
        <title>Comparative Genomics of Early-Diverging Mushroom-Forming Fungi Provides Insights into the Origins of Lignocellulose Decay Capabilities.</title>
        <authorList>
            <person name="Nagy L.G."/>
            <person name="Riley R."/>
            <person name="Tritt A."/>
            <person name="Adam C."/>
            <person name="Daum C."/>
            <person name="Floudas D."/>
            <person name="Sun H."/>
            <person name="Yadav J.S."/>
            <person name="Pangilinan J."/>
            <person name="Larsson K.H."/>
            <person name="Matsuura K."/>
            <person name="Barry K."/>
            <person name="Labutti K."/>
            <person name="Kuo R."/>
            <person name="Ohm R.A."/>
            <person name="Bhattacharya S.S."/>
            <person name="Shirouzu T."/>
            <person name="Yoshinaga Y."/>
            <person name="Martin F.M."/>
            <person name="Grigoriev I.V."/>
            <person name="Hibbett D.S."/>
        </authorList>
    </citation>
    <scope>NUCLEOTIDE SEQUENCE [LARGE SCALE GENOMIC DNA]</scope>
    <source>
        <strain evidence="2 3">HHB12733</strain>
    </source>
</reference>
<evidence type="ECO:0000256" key="1">
    <source>
        <dbReference type="SAM" id="MobiDB-lite"/>
    </source>
</evidence>
<organism evidence="2 3">
    <name type="scientific">Calocera cornea HHB12733</name>
    <dbReference type="NCBI Taxonomy" id="1353952"/>
    <lineage>
        <taxon>Eukaryota</taxon>
        <taxon>Fungi</taxon>
        <taxon>Dikarya</taxon>
        <taxon>Basidiomycota</taxon>
        <taxon>Agaricomycotina</taxon>
        <taxon>Dacrymycetes</taxon>
        <taxon>Dacrymycetales</taxon>
        <taxon>Dacrymycetaceae</taxon>
        <taxon>Calocera</taxon>
    </lineage>
</organism>
<feature type="region of interest" description="Disordered" evidence="1">
    <location>
        <begin position="686"/>
        <end position="834"/>
    </location>
</feature>
<dbReference type="OrthoDB" id="248320at2759"/>
<evidence type="ECO:0000313" key="2">
    <source>
        <dbReference type="EMBL" id="KZT56949.1"/>
    </source>
</evidence>
<feature type="compositionally biased region" description="Basic and acidic residues" evidence="1">
    <location>
        <begin position="645"/>
        <end position="655"/>
    </location>
</feature>
<evidence type="ECO:0000313" key="3">
    <source>
        <dbReference type="Proteomes" id="UP000076842"/>
    </source>
</evidence>
<dbReference type="Proteomes" id="UP000076842">
    <property type="component" value="Unassembled WGS sequence"/>
</dbReference>
<feature type="region of interest" description="Disordered" evidence="1">
    <location>
        <begin position="1732"/>
        <end position="1968"/>
    </location>
</feature>
<feature type="compositionally biased region" description="Polar residues" evidence="1">
    <location>
        <begin position="1897"/>
        <end position="1908"/>
    </location>
</feature>
<feature type="region of interest" description="Disordered" evidence="1">
    <location>
        <begin position="1183"/>
        <end position="1231"/>
    </location>
</feature>
<feature type="compositionally biased region" description="Polar residues" evidence="1">
    <location>
        <begin position="749"/>
        <end position="760"/>
    </location>
</feature>
<feature type="region of interest" description="Disordered" evidence="1">
    <location>
        <begin position="97"/>
        <end position="494"/>
    </location>
</feature>
<feature type="compositionally biased region" description="Basic and acidic residues" evidence="1">
    <location>
        <begin position="579"/>
        <end position="598"/>
    </location>
</feature>
<feature type="region of interest" description="Disordered" evidence="1">
    <location>
        <begin position="1255"/>
        <end position="1317"/>
    </location>
</feature>
<feature type="compositionally biased region" description="Pro residues" evidence="1">
    <location>
        <begin position="816"/>
        <end position="826"/>
    </location>
</feature>
<feature type="compositionally biased region" description="Basic and acidic residues" evidence="1">
    <location>
        <begin position="616"/>
        <end position="631"/>
    </location>
</feature>
<feature type="compositionally biased region" description="Acidic residues" evidence="1">
    <location>
        <begin position="632"/>
        <end position="644"/>
    </location>
</feature>
<feature type="region of interest" description="Disordered" evidence="1">
    <location>
        <begin position="1663"/>
        <end position="1682"/>
    </location>
</feature>
<feature type="compositionally biased region" description="Low complexity" evidence="1">
    <location>
        <begin position="372"/>
        <end position="382"/>
    </location>
</feature>
<feature type="compositionally biased region" description="Polar residues" evidence="1">
    <location>
        <begin position="1479"/>
        <end position="1492"/>
    </location>
</feature>
<feature type="compositionally biased region" description="Gly residues" evidence="1">
    <location>
        <begin position="1847"/>
        <end position="1858"/>
    </location>
</feature>
<feature type="compositionally biased region" description="Polar residues" evidence="1">
    <location>
        <begin position="1880"/>
        <end position="1889"/>
    </location>
</feature>
<feature type="compositionally biased region" description="Polar residues" evidence="1">
    <location>
        <begin position="511"/>
        <end position="523"/>
    </location>
</feature>
<feature type="compositionally biased region" description="Polar residues" evidence="1">
    <location>
        <begin position="222"/>
        <end position="238"/>
    </location>
</feature>
<accession>A0A165FMC2</accession>
<gene>
    <name evidence="2" type="ORF">CALCODRAFT_496778</name>
</gene>
<feature type="compositionally biased region" description="Low complexity" evidence="1">
    <location>
        <begin position="299"/>
        <end position="309"/>
    </location>
</feature>
<feature type="region of interest" description="Disordered" evidence="1">
    <location>
        <begin position="511"/>
        <end position="674"/>
    </location>
</feature>
<proteinExistence type="predicted"/>
<sequence>MNPNPPSSSLWAAAAQNSIGARPQNGPATGIAPGAFSAIVPSRSFADIANSSSGRSVFDAPSGSNDFDMSGLESEAAVLGGGFGQSAFGAPRPATNAFGAPTSSFGQPAASPFAQPSTNAFGQPSQPLTNAFGQPSQPSTNAFGQPSQPNTSAFGQPSTNTFNQPATSAFGQAKQSAFGPGGMGMPAIQSAFGPGGMGAPSATPSPSSAPSAFGTGGMGPPSSASMTFGRPAQSTFGQPQAPPPMTFGAPAQSTFGQPKPSPFAQPTSTFGQAAQLSAFRPAPSAAGFGAPVATPSPNPSFAAFGSPAPAVSPAPAPAFGMPSAPTNNAFGSPAAPAATSTPASAPNPPKEVTDAFFKNVFAKKPETPATPPSAAAITSTTPQNTPPPAPIFGKAAPPVAPPATTTPSGSSYAQAASPRAGASTQPQAKPSFSDLLNKAGTPPASSTPKAEDPASVTATPSTPAKEKAPAQPSTTPAGVPPASRPKEEAKPAQDFSNALAAFAMKKQEASSVTAGFSTFSIGSKKSDDAGAKNEEKEKKEKAEASKEAEGKSAEAFKAFRAQDPFDRFKQPQQSSWLDAPREKAEWEIKLEESKKKAEAAGSKPAFDNSAFTTAQLEERRKQRAEEHQLEHDDSDDEEQDEDKEEEKFPEDKLTSKEPTIPKTEKSAAAPITEGAKLNSNLLGLSVKSSGSKASSPPVDLKAPWRSAEDDSEEPPKEKPSTSPEAPATSRSKTPTAAASVTNAARPEQAASQVGSTTGPVKSTPLAPPPVAGIKSSPASKPASASLSFNLTKKPEVPSKLAAPTTISTASKLSVPAPKPSVQPPTPAATFPSLGRLSSSESFKKEAIAPPKPVLSTKPAFVGGWPDEPVPKFCLATSASSDSKVESTSRELEKARMAIDEGLRQIRATVEDCRVYQGQLKTPSPNTKGIEHITEAKRWNFADFGALNSVVNEVQAGTAPLKDKDVQYRRMSVEIDSLVLKAETKKEECARFKRAHNDKDYASVMRIRQLGPEQSENQTRLRHSSLVVHNQLERLEDYVVAMRATVIQKKSGSKPLTGPIMDTINRTIRNLDTTAATELATLDSLIKRLRVVRDAYRAQLPIPSSIAEDHGIGLIEPSIPAARSLSGGKYAPSSIASARLKAAFLTTRTTPVLNTMARQFTAGGDFTLLDTDLSLAIHNGPLTLDMSPPKNEEPAKPVKVEGSLQQPPKQVEPAKVEEGVPVSDPSKPPTAPGLFNFSGPLPAGWEAFKNAPYKPLVIEPPPRPSKSRHGHRHAAGERSALTGRESHLKQAEQPADAALPKDAVSLDTPPVSGVGAASQTSSSMLSAASGATEKTGFPALSPLNAEAQKAPVWPSFAPVANTTVTPLGTIPLLPRKDFLASLPPVKKDSPDAPQLLKPANKAPSVFVPLLGKAAPGPTALELQEKAKQAWGSLGAPKTSAPIPSLSWRPPQPPPPMSSVATPAAAPQLPAAWKVALESQGKPTTPPALSQSPAGVTAKPAESQPAIMPVEQEATPYTPPVAAAPRAPTASVIAAPVPSKPITSAGPEAQPTKAATDEHSQTSTSQGISFHKPPQADLKTPSAGSSPIKSPATVSPVPQSPEGNPASSKAFDFSALTKAVEQSTGPTASPSAEGTTKPPAHQPAIAAKAFDFSALTKAAQVVDNSTKGVQDDGSKSPQPDTKAFDFSSFTKNAAAGPKPVGVPSFSELLKKSGVSLSSASPAARVSPQAPNNYVALEAPKTPPPVASPSPSLRGARSPPLQAMFSSKPSSASKSAFGAGGFGMPASTPSAPASSAFGPGGIGAPAPSTPGASTAFRSAFGPGGMGTPAASEGNTTPPSAKSPSPAPIGGTFGMHSGGASGTFGTTAAPPRSIFAKPEGWTPPTDSTITGSNIFRPVTVPASSGVSGNVNWAKQLAEQHDSDEEEEEEDENVEGEEDDTYDNYQHDVDYGTEARDLSDLEEADEEYEVVDE</sequence>
<feature type="region of interest" description="Disordered" evidence="1">
    <location>
        <begin position="1535"/>
        <end position="1638"/>
    </location>
</feature>
<dbReference type="InParanoid" id="A0A165FMC2"/>
<feature type="compositionally biased region" description="Polar residues" evidence="1">
    <location>
        <begin position="1580"/>
        <end position="1605"/>
    </location>
</feature>
<feature type="compositionally biased region" description="Basic and acidic residues" evidence="1">
    <location>
        <begin position="524"/>
        <end position="554"/>
    </location>
</feature>
<protein>
    <submittedName>
        <fullName evidence="2">Uncharacterized protein</fullName>
    </submittedName>
</protein>
<feature type="compositionally biased region" description="Basic and acidic residues" evidence="1">
    <location>
        <begin position="1940"/>
        <end position="1954"/>
    </location>
</feature>
<name>A0A165FMC2_9BASI</name>
<feature type="compositionally biased region" description="Low complexity" evidence="1">
    <location>
        <begin position="1801"/>
        <end position="1812"/>
    </location>
</feature>
<feature type="compositionally biased region" description="Low complexity" evidence="1">
    <location>
        <begin position="332"/>
        <end position="344"/>
    </location>
</feature>
<feature type="region of interest" description="Disordered" evidence="1">
    <location>
        <begin position="1"/>
        <end position="30"/>
    </location>
</feature>
<feature type="compositionally biased region" description="Polar residues" evidence="1">
    <location>
        <begin position="728"/>
        <end position="742"/>
    </location>
</feature>
<feature type="region of interest" description="Disordered" evidence="1">
    <location>
        <begin position="1476"/>
        <end position="1502"/>
    </location>
</feature>
<feature type="compositionally biased region" description="Polar residues" evidence="1">
    <location>
        <begin position="114"/>
        <end position="175"/>
    </location>
</feature>
<feature type="compositionally biased region" description="Polar residues" evidence="1">
    <location>
        <begin position="7"/>
        <end position="19"/>
    </location>
</feature>
<feature type="compositionally biased region" description="Low complexity" evidence="1">
    <location>
        <begin position="1762"/>
        <end position="1774"/>
    </location>
</feature>
<feature type="compositionally biased region" description="Polar residues" evidence="1">
    <location>
        <begin position="264"/>
        <end position="275"/>
    </location>
</feature>
<feature type="compositionally biased region" description="Acidic residues" evidence="1">
    <location>
        <begin position="1955"/>
        <end position="1968"/>
    </location>
</feature>
<feature type="compositionally biased region" description="Acidic residues" evidence="1">
    <location>
        <begin position="1917"/>
        <end position="1937"/>
    </location>
</feature>
<dbReference type="STRING" id="1353952.A0A165FMC2"/>
<feature type="compositionally biased region" description="Basic and acidic residues" evidence="1">
    <location>
        <begin position="1189"/>
        <end position="1198"/>
    </location>
</feature>
<feature type="region of interest" description="Disordered" evidence="1">
    <location>
        <begin position="1429"/>
        <end position="1463"/>
    </location>
</feature>
<feature type="compositionally biased region" description="Low complexity" evidence="1">
    <location>
        <begin position="1781"/>
        <end position="1794"/>
    </location>
</feature>
<feature type="compositionally biased region" description="Low complexity" evidence="1">
    <location>
        <begin position="199"/>
        <end position="213"/>
    </location>
</feature>